<accession>A0A1D6LMT9</accession>
<keyword evidence="2" id="KW-1133">Transmembrane helix</keyword>
<feature type="region of interest" description="Disordered" evidence="1">
    <location>
        <begin position="90"/>
        <end position="112"/>
    </location>
</feature>
<reference evidence="3" key="1">
    <citation type="submission" date="2015-12" db="EMBL/GenBank/DDBJ databases">
        <title>Update maize B73 reference genome by single molecule sequencing technologies.</title>
        <authorList>
            <consortium name="Maize Genome Sequencing Project"/>
            <person name="Ware D."/>
        </authorList>
    </citation>
    <scope>NUCLEOTIDE SEQUENCE</scope>
    <source>
        <tissue evidence="3">Seedling</tissue>
    </source>
</reference>
<evidence type="ECO:0000313" key="3">
    <source>
        <dbReference type="EMBL" id="AQK80886.1"/>
    </source>
</evidence>
<dbReference type="GO" id="GO:0008270">
    <property type="term" value="F:zinc ion binding"/>
    <property type="evidence" value="ECO:0007669"/>
    <property type="project" value="InterPro"/>
</dbReference>
<keyword evidence="2" id="KW-0812">Transmembrane</keyword>
<proteinExistence type="predicted"/>
<dbReference type="Pfam" id="PF05180">
    <property type="entry name" value="zf-DNL"/>
    <property type="match status" value="1"/>
</dbReference>
<sequence length="674" mass="75082">MESVASAAIATTSRSLPLPFSSAPVHRRRRAAFLPVAASKRHDDDKEAAKGSSSEPRREPTSLAPYGLSISPLSKDAAMGLVVSAATGSGWTTGSGMEGPPTASKAGGAGRPEVSTLPWSLFTKSPRRRMRVAFTCNVCGQRTTRAINPHAYTDGTVFVQCCGCNVFHKLVDNLNLFHEMKCYVGPDFRYEGDAPFNYLDRNEDGDSGGIVTEAALKAHAAAVRVVSRRGAVRLVLVSAIAWAMLGLVALAFHLRPCSSPVAFLSALCEKDSKVFSVLDSMGLSSKPLHRCPIPVANDPNAIAIPKRTPNTIVKKLSYITVDKQDKDPSPLFGGHQNWKQREESFKLNSTMKVHCGFMKNSGADMDTIDLKYIQKCRFVVASGIFDGYDIPHQPSNISHRSQKLFCFLMVVDEVSLDFVQKNASVKIDSAGGKWVGIWRLIRVHRLPFDEPRRNGKIPKILTHRLFPEAWYSIWIDGKMELIVDPLLILERYLWRGKNTFAVAAHKHHRSIYEEGDAIKRRKRYARPLVDLQMKLYYYEGMEPWSPKKKMPSDVPEGAVLIREHTTMTDLFSCLWFNEVNLFTPRDQISFGYVVHRLGGALKFFMFPNCEYNSLFILHGHTREHSSKVEWAKTTDEIVKKGLKESRGGLGLWTPYPADLSSVEVPAVKRTSPAG</sequence>
<dbReference type="InParanoid" id="A0A1D6LMT9"/>
<dbReference type="InterPro" id="IPR006852">
    <property type="entry name" value="TOD1_MUCI70"/>
</dbReference>
<dbReference type="InterPro" id="IPR048354">
    <property type="entry name" value="TOD1_MUCI70_glycTrfase_dom"/>
</dbReference>
<feature type="compositionally biased region" description="Basic and acidic residues" evidence="1">
    <location>
        <begin position="40"/>
        <end position="60"/>
    </location>
</feature>
<dbReference type="Pfam" id="PF04765">
    <property type="entry name" value="TOD1_MUCI70"/>
    <property type="match status" value="1"/>
</dbReference>
<gene>
    <name evidence="3" type="ORF">ZEAMMB73_Zm00001d036387</name>
</gene>
<accession>A0A3L6EDW7</accession>
<dbReference type="IntAct" id="A0A1D6LMT9">
    <property type="interactions" value="1"/>
</dbReference>
<dbReference type="PROSITE" id="PS51501">
    <property type="entry name" value="ZF_DNL"/>
    <property type="match status" value="1"/>
</dbReference>
<dbReference type="FunCoup" id="A0A1D6LMT9">
    <property type="interactions" value="4285"/>
</dbReference>
<keyword evidence="2" id="KW-0472">Membrane</keyword>
<dbReference type="AlphaFoldDB" id="A0A1D6LMT9"/>
<dbReference type="STRING" id="4577.A0A1D6LMT9"/>
<evidence type="ECO:0000256" key="1">
    <source>
        <dbReference type="SAM" id="MobiDB-lite"/>
    </source>
</evidence>
<dbReference type="PANTHER" id="PTHR12956">
    <property type="entry name" value="ALKALINE CERAMIDASE-RELATED"/>
    <property type="match status" value="1"/>
</dbReference>
<feature type="region of interest" description="Disordered" evidence="1">
    <location>
        <begin position="31"/>
        <end position="65"/>
    </location>
</feature>
<dbReference type="PANTHER" id="PTHR12956:SF22">
    <property type="entry name" value="OS06G0724300 PROTEIN"/>
    <property type="match status" value="1"/>
</dbReference>
<feature type="transmembrane region" description="Helical" evidence="2">
    <location>
        <begin position="234"/>
        <end position="254"/>
    </location>
</feature>
<dbReference type="EMBL" id="CM000782">
    <property type="protein sequence ID" value="AQK80886.1"/>
    <property type="molecule type" value="Genomic_DNA"/>
</dbReference>
<evidence type="ECO:0000256" key="2">
    <source>
        <dbReference type="SAM" id="Phobius"/>
    </source>
</evidence>
<dbReference type="InterPro" id="IPR007853">
    <property type="entry name" value="Znf_DNL-typ"/>
</dbReference>
<protein>
    <submittedName>
        <fullName evidence="3">Plant/F20M13-60 protein</fullName>
    </submittedName>
</protein>
<organism evidence="3">
    <name type="scientific">Zea mays</name>
    <name type="common">Maize</name>
    <dbReference type="NCBI Taxonomy" id="4577"/>
    <lineage>
        <taxon>Eukaryota</taxon>
        <taxon>Viridiplantae</taxon>
        <taxon>Streptophyta</taxon>
        <taxon>Embryophyta</taxon>
        <taxon>Tracheophyta</taxon>
        <taxon>Spermatophyta</taxon>
        <taxon>Magnoliopsida</taxon>
        <taxon>Liliopsida</taxon>
        <taxon>Poales</taxon>
        <taxon>Poaceae</taxon>
        <taxon>PACMAD clade</taxon>
        <taxon>Panicoideae</taxon>
        <taxon>Andropogonodae</taxon>
        <taxon>Andropogoneae</taxon>
        <taxon>Tripsacinae</taxon>
        <taxon>Zea</taxon>
    </lineage>
</organism>
<dbReference type="ExpressionAtlas" id="A0A1D6LMT9">
    <property type="expression patterns" value="baseline and differential"/>
</dbReference>
<name>A0A1D6LMT9_MAIZE</name>